<dbReference type="Proteomes" id="UP001732700">
    <property type="component" value="Chromosome 6C"/>
</dbReference>
<sequence length="667" mass="76699">MGGAGKTTLARKVCASSIVQQHFDKIAWVIVSQKFKGVDLLKDILKQIIEDKDKLIDKMQEHDVRMKIKDFLSQQKYLVVLDDVWEEDTWDQINGRVKTFPDATNGSKILLTTRKERVANHVEMPTHVHVLKELDEEKSWELFNSKALPEYRRCIISDMGQFEELGRFLARKCDGLPLALTVLGGYLSKNINIEAWTDMMLCWPSTRNTQMMHDILARSYKDMTDNYLRSCFLYLASFPEDHIIDVSILIPLWIAEGFIPHRPRHEPEQTAQKYLAELAQRNLVQVTAINQAHGCIVKIRVHDILRDWCIEEARKDGFLDVNEGQVGAPSIDTMTSYRSSYQDFGDHNFQATPNLRTLIGFRFPQVTLPNHRFLRVLHIENSILQNLSSAIEGCIHLRCLGLINCGDVTLPSSIGKFLYLQTVDMRQTRSLVPESLWGIPSLRRVNLFGRVSPPKGVQQKEIQNFVLQDNLSLNNYLDVVRFLGQMTRLVTLSLEVCPRITAEVMNVFANMPRLVDVHLSRLSAFDRLPEFHLFPQRLRSLTLVADGIKQDPMPVLEMLLHLVLLRLEGYSGRTMSCFSWGFPQLQHMELYSFSNIELWNMEVGTMPKLAHLRLYEFTEMGNVPKGLMHLPTLNHLELAFTPMISIYNNSTLMELQQQGCEVITQYA</sequence>
<keyword evidence="2" id="KW-1185">Reference proteome</keyword>
<evidence type="ECO:0000313" key="2">
    <source>
        <dbReference type="Proteomes" id="UP001732700"/>
    </source>
</evidence>
<organism evidence="1 2">
    <name type="scientific">Avena sativa</name>
    <name type="common">Oat</name>
    <dbReference type="NCBI Taxonomy" id="4498"/>
    <lineage>
        <taxon>Eukaryota</taxon>
        <taxon>Viridiplantae</taxon>
        <taxon>Streptophyta</taxon>
        <taxon>Embryophyta</taxon>
        <taxon>Tracheophyta</taxon>
        <taxon>Spermatophyta</taxon>
        <taxon>Magnoliopsida</taxon>
        <taxon>Liliopsida</taxon>
        <taxon>Poales</taxon>
        <taxon>Poaceae</taxon>
        <taxon>BOP clade</taxon>
        <taxon>Pooideae</taxon>
        <taxon>Poodae</taxon>
        <taxon>Poeae</taxon>
        <taxon>Poeae Chloroplast Group 1 (Aveneae type)</taxon>
        <taxon>Aveninae</taxon>
        <taxon>Avena</taxon>
    </lineage>
</organism>
<evidence type="ECO:0000313" key="1">
    <source>
        <dbReference type="EnsemblPlants" id="AVESA.00010b.r2.6CG1146070.1.CDS"/>
    </source>
</evidence>
<proteinExistence type="predicted"/>
<reference evidence="1" key="2">
    <citation type="submission" date="2025-09" db="UniProtKB">
        <authorList>
            <consortium name="EnsemblPlants"/>
        </authorList>
    </citation>
    <scope>IDENTIFICATION</scope>
</reference>
<reference evidence="1" key="1">
    <citation type="submission" date="2021-05" db="EMBL/GenBank/DDBJ databases">
        <authorList>
            <person name="Scholz U."/>
            <person name="Mascher M."/>
            <person name="Fiebig A."/>
        </authorList>
    </citation>
    <scope>NUCLEOTIDE SEQUENCE [LARGE SCALE GENOMIC DNA]</scope>
</reference>
<dbReference type="EnsemblPlants" id="AVESA.00010b.r2.6CG1146070.1">
    <property type="protein sequence ID" value="AVESA.00010b.r2.6CG1146070.1.CDS"/>
    <property type="gene ID" value="AVESA.00010b.r2.6CG1146070"/>
</dbReference>
<protein>
    <submittedName>
        <fullName evidence="1">Uncharacterized protein</fullName>
    </submittedName>
</protein>
<accession>A0ACD5ZFA9</accession>
<name>A0ACD5ZFA9_AVESA</name>